<dbReference type="GO" id="GO:0009425">
    <property type="term" value="C:bacterial-type flagellum basal body"/>
    <property type="evidence" value="ECO:0007669"/>
    <property type="project" value="InterPro"/>
</dbReference>
<gene>
    <name evidence="12" type="ORF">Tel_14810</name>
</gene>
<evidence type="ECO:0000256" key="8">
    <source>
        <dbReference type="ARBA" id="ARBA00022989"/>
    </source>
</evidence>
<sequence>MQFFGPQRPQPGTIRFSATMYPFLLLLLLAGGAQAAAGGGGGEASIADGKTNYFTLEPAFVVNIIDGQALRFMQVEVDVVSMDSAAIEAIQDHRAPIRHSLLMLFAHRDLSEVLGLQQRNELRQQALERIRAALLQYADIKSDAKAKDSDGNKYPTGIQDVLFTSFVIQ</sequence>
<comment type="function">
    <text evidence="1 10">Controls the rotational direction of flagella during chemotaxis.</text>
</comment>
<dbReference type="Proteomes" id="UP000055136">
    <property type="component" value="Chromosome"/>
</dbReference>
<evidence type="ECO:0000256" key="2">
    <source>
        <dbReference type="ARBA" id="ARBA00004162"/>
    </source>
</evidence>
<dbReference type="Pfam" id="PF03748">
    <property type="entry name" value="FliL"/>
    <property type="match status" value="1"/>
</dbReference>
<organism evidence="12 13">
    <name type="scientific">Candidatus Tenderia electrophaga</name>
    <dbReference type="NCBI Taxonomy" id="1748243"/>
    <lineage>
        <taxon>Bacteria</taxon>
        <taxon>Pseudomonadati</taxon>
        <taxon>Pseudomonadota</taxon>
        <taxon>Gammaproteobacteria</taxon>
        <taxon>Candidatus Tenderiales</taxon>
        <taxon>Candidatus Tenderiaceae</taxon>
        <taxon>Candidatus Tenderia</taxon>
    </lineage>
</organism>
<dbReference type="GO" id="GO:0071978">
    <property type="term" value="P:bacterial-type flagellum-dependent swarming motility"/>
    <property type="evidence" value="ECO:0007669"/>
    <property type="project" value="TreeGrafter"/>
</dbReference>
<evidence type="ECO:0000256" key="1">
    <source>
        <dbReference type="ARBA" id="ARBA00002254"/>
    </source>
</evidence>
<dbReference type="GO" id="GO:0006935">
    <property type="term" value="P:chemotaxis"/>
    <property type="evidence" value="ECO:0007669"/>
    <property type="project" value="UniProtKB-KW"/>
</dbReference>
<evidence type="ECO:0000256" key="3">
    <source>
        <dbReference type="ARBA" id="ARBA00008281"/>
    </source>
</evidence>
<keyword evidence="5 10" id="KW-0145">Chemotaxis</keyword>
<proteinExistence type="inferred from homology"/>
<dbReference type="InterPro" id="IPR005503">
    <property type="entry name" value="FliL"/>
</dbReference>
<comment type="subcellular location">
    <subcellularLocation>
        <location evidence="10">Cell inner membrane</location>
    </subcellularLocation>
    <subcellularLocation>
        <location evidence="2">Cell membrane</location>
        <topology evidence="2">Single-pass membrane protein</topology>
    </subcellularLocation>
</comment>
<accession>A0A0S2TGL5</accession>
<reference evidence="12" key="1">
    <citation type="submission" date="2015-10" db="EMBL/GenBank/DDBJ databases">
        <title>Description of Candidatus Tenderia electrophaga gen. nov, sp. nov., an Uncultivated Electroautotroph from a Biocathode Enrichment.</title>
        <authorList>
            <person name="Eddie B.J."/>
            <person name="Malanoski A.P."/>
            <person name="Wang Z."/>
            <person name="Hall R.J."/>
            <person name="Oh S.D."/>
            <person name="Heiner C."/>
            <person name="Lin B."/>
            <person name="Strycharz-Glaven S.M."/>
        </authorList>
    </citation>
    <scope>NUCLEOTIDE SEQUENCE [LARGE SCALE GENOMIC DNA]</scope>
    <source>
        <strain evidence="12">NRL1</strain>
    </source>
</reference>
<protein>
    <recommendedName>
        <fullName evidence="10">Flagellar protein FliL</fullName>
    </recommendedName>
</protein>
<keyword evidence="11" id="KW-0732">Signal</keyword>
<evidence type="ECO:0000256" key="9">
    <source>
        <dbReference type="ARBA" id="ARBA00023136"/>
    </source>
</evidence>
<keyword evidence="6" id="KW-0812">Transmembrane</keyword>
<feature type="signal peptide" evidence="11">
    <location>
        <begin position="1"/>
        <end position="35"/>
    </location>
</feature>
<evidence type="ECO:0000313" key="12">
    <source>
        <dbReference type="EMBL" id="ALP54311.1"/>
    </source>
</evidence>
<keyword evidence="13" id="KW-1185">Reference proteome</keyword>
<evidence type="ECO:0000256" key="5">
    <source>
        <dbReference type="ARBA" id="ARBA00022500"/>
    </source>
</evidence>
<dbReference type="STRING" id="1748243.Tel_14810"/>
<dbReference type="AlphaFoldDB" id="A0A0S2TGL5"/>
<keyword evidence="8" id="KW-1133">Transmembrane helix</keyword>
<dbReference type="EMBL" id="CP013099">
    <property type="protein sequence ID" value="ALP54311.1"/>
    <property type="molecule type" value="Genomic_DNA"/>
</dbReference>
<keyword evidence="4" id="KW-1003">Cell membrane</keyword>
<feature type="chain" id="PRO_5006604988" description="Flagellar protein FliL" evidence="11">
    <location>
        <begin position="36"/>
        <end position="169"/>
    </location>
</feature>
<keyword evidence="9 10" id="KW-0472">Membrane</keyword>
<name>A0A0S2TGL5_9GAMM</name>
<evidence type="ECO:0000256" key="11">
    <source>
        <dbReference type="SAM" id="SignalP"/>
    </source>
</evidence>
<keyword evidence="10" id="KW-0997">Cell inner membrane</keyword>
<evidence type="ECO:0000256" key="7">
    <source>
        <dbReference type="ARBA" id="ARBA00022779"/>
    </source>
</evidence>
<keyword evidence="7 10" id="KW-0283">Flagellar rotation</keyword>
<evidence type="ECO:0000313" key="13">
    <source>
        <dbReference type="Proteomes" id="UP000055136"/>
    </source>
</evidence>
<comment type="similarity">
    <text evidence="3 10">Belongs to the FliL family.</text>
</comment>
<evidence type="ECO:0000256" key="6">
    <source>
        <dbReference type="ARBA" id="ARBA00022692"/>
    </source>
</evidence>
<evidence type="ECO:0000256" key="10">
    <source>
        <dbReference type="RuleBase" id="RU364125"/>
    </source>
</evidence>
<evidence type="ECO:0000256" key="4">
    <source>
        <dbReference type="ARBA" id="ARBA00022475"/>
    </source>
</evidence>
<dbReference type="KEGG" id="tee:Tel_14810"/>
<dbReference type="PANTHER" id="PTHR35091:SF2">
    <property type="entry name" value="FLAGELLAR PROTEIN FLIL"/>
    <property type="match status" value="1"/>
</dbReference>
<dbReference type="PANTHER" id="PTHR35091">
    <property type="entry name" value="FLAGELLAR PROTEIN FLIL"/>
    <property type="match status" value="1"/>
</dbReference>
<dbReference type="GO" id="GO:0005886">
    <property type="term" value="C:plasma membrane"/>
    <property type="evidence" value="ECO:0007669"/>
    <property type="project" value="UniProtKB-SubCell"/>
</dbReference>